<feature type="region of interest" description="Disordered" evidence="1">
    <location>
        <begin position="85"/>
        <end position="195"/>
    </location>
</feature>
<feature type="region of interest" description="Disordered" evidence="1">
    <location>
        <begin position="931"/>
        <end position="959"/>
    </location>
</feature>
<feature type="compositionally biased region" description="Basic and acidic residues" evidence="1">
    <location>
        <begin position="26"/>
        <end position="44"/>
    </location>
</feature>
<feature type="compositionally biased region" description="Basic and acidic residues" evidence="1">
    <location>
        <begin position="287"/>
        <end position="307"/>
    </location>
</feature>
<accession>A0A7S1B515</accession>
<name>A0A7S1B515_9STRA</name>
<feature type="compositionally biased region" description="Basic and acidic residues" evidence="1">
    <location>
        <begin position="931"/>
        <end position="950"/>
    </location>
</feature>
<dbReference type="AlphaFoldDB" id="A0A7S1B515"/>
<feature type="compositionally biased region" description="Polar residues" evidence="1">
    <location>
        <begin position="335"/>
        <end position="344"/>
    </location>
</feature>
<organism evidence="2">
    <name type="scientific">Corethron hystrix</name>
    <dbReference type="NCBI Taxonomy" id="216773"/>
    <lineage>
        <taxon>Eukaryota</taxon>
        <taxon>Sar</taxon>
        <taxon>Stramenopiles</taxon>
        <taxon>Ochrophyta</taxon>
        <taxon>Bacillariophyta</taxon>
        <taxon>Coscinodiscophyceae</taxon>
        <taxon>Corethrophycidae</taxon>
        <taxon>Corethrales</taxon>
        <taxon>Corethraceae</taxon>
        <taxon>Corethron</taxon>
    </lineage>
</organism>
<proteinExistence type="predicted"/>
<feature type="compositionally biased region" description="Low complexity" evidence="1">
    <location>
        <begin position="264"/>
        <end position="278"/>
    </location>
</feature>
<gene>
    <name evidence="2" type="ORF">CHYS00102_LOCUS2500</name>
</gene>
<feature type="region of interest" description="Disordered" evidence="1">
    <location>
        <begin position="26"/>
        <end position="48"/>
    </location>
</feature>
<sequence>MTLSVDNSDRDYVDDDDEFEEWFKRNYGKDKEEEPEQEKPEESVVKFTEADVDLAADNASEAVRRMIEAFNNAERSVWGATIEPGRTELGSSLDPDSNKSNDGTVLNNSKKNSSKLTRRRSRSQERKGQGNPDDSSDEDKENAESREDGYSSGSDSFDDNIDTRSAAGKSSSSVPPPAYVNSSGMPTPAGGGTEFSLNIVSSFDIYGMSDESKDADGNKNPFSSKVPMPRRINSEQNSGRAREDSYEDNTEVVSRLLPEHVPKIKSSSSPSTPISRKSAFQRSFSFSEERTKESACITDEERAGQDSVDVNKKILKKSYSEPIQVKMNGYEEPSDSMSSPNESFPVSDGGDGNATHSPNRKKITVEQISTFKRLHRMYSSGEIQNEEEDDKEDDEEDDPGAGSIMDEFNSIGSTLAGWIDRGWRSNRDYKLLRTSLDIENPSLSEKMTRYLLQDYVIEVFISFITLLDRKWTPSKGPCARPKREDPVTDELKRSYRATMLLAHDTPSENLQSIIKAKGDIMVQELLKGFQSNSCANLHHVTHLLSSLLNCIPDVVLHFIGRNKRDGDLYFTFIINNLDNGAVLDFFISLVLAENCVEENVRNAFNYSLSEWGLLQNLQERMVHPEISDELATSISDAISYLVPALTSDPHGAPLLMPLAEPVMIQSLVECATNISCSVERRVASLRVCINVVGMERLRYLEATTPSEMVNNMSDILPIIHKNLQRNFSILRDSICRENDPCASSSSTFSYWRFLIVTLMVEMHTIGEYHILVDLFDSYLWKKLTEMFFQTTEGNMYHGLLCRLFFFAIRSNNEKVQKQIFIHSKFLDKAINTYWIDPKSSYCGAILKCCNVVRLHVDTLPPNVFLTSYLQNHILWLSFLPRLRRESIKQCNFSVSDNDDPHSIDIGSIFAQSMGFTEKVSYASMQKLMQGVKEETETTPKPKLDEIKEELNEVNEELTE</sequence>
<protein>
    <submittedName>
        <fullName evidence="2">Uncharacterized protein</fullName>
    </submittedName>
</protein>
<dbReference type="EMBL" id="HBFR01003607">
    <property type="protein sequence ID" value="CAD8875325.1"/>
    <property type="molecule type" value="Transcribed_RNA"/>
</dbReference>
<feature type="compositionally biased region" description="Basic residues" evidence="1">
    <location>
        <begin position="112"/>
        <end position="121"/>
    </location>
</feature>
<feature type="compositionally biased region" description="Polar residues" evidence="1">
    <location>
        <begin position="94"/>
        <end position="111"/>
    </location>
</feature>
<feature type="region of interest" description="Disordered" evidence="1">
    <location>
        <begin position="208"/>
        <end position="307"/>
    </location>
</feature>
<evidence type="ECO:0000313" key="2">
    <source>
        <dbReference type="EMBL" id="CAD8875325.1"/>
    </source>
</evidence>
<reference evidence="2" key="1">
    <citation type="submission" date="2021-01" db="EMBL/GenBank/DDBJ databases">
        <authorList>
            <person name="Corre E."/>
            <person name="Pelletier E."/>
            <person name="Niang G."/>
            <person name="Scheremetjew M."/>
            <person name="Finn R."/>
            <person name="Kale V."/>
            <person name="Holt S."/>
            <person name="Cochrane G."/>
            <person name="Meng A."/>
            <person name="Brown T."/>
            <person name="Cohen L."/>
        </authorList>
    </citation>
    <scope>NUCLEOTIDE SEQUENCE</scope>
    <source>
        <strain evidence="2">308</strain>
    </source>
</reference>
<feature type="compositionally biased region" description="Acidic residues" evidence="1">
    <location>
        <begin position="384"/>
        <end position="399"/>
    </location>
</feature>
<evidence type="ECO:0000256" key="1">
    <source>
        <dbReference type="SAM" id="MobiDB-lite"/>
    </source>
</evidence>
<feature type="region of interest" description="Disordered" evidence="1">
    <location>
        <begin position="319"/>
        <end position="365"/>
    </location>
</feature>
<feature type="region of interest" description="Disordered" evidence="1">
    <location>
        <begin position="381"/>
        <end position="406"/>
    </location>
</feature>